<reference evidence="3 4" key="1">
    <citation type="journal article" date="2014" name="Genome Announc.">
        <title>Genome Sequence of a Promising Hydrogen-Producing Facultative Anaerobic Bacterium, Brevundimonas naejangsanensis Strain B1.</title>
        <authorList>
            <person name="Su H."/>
            <person name="Zhang T."/>
            <person name="Bao M."/>
            <person name="Jiang Y."/>
            <person name="Wang Y."/>
            <person name="Tan T."/>
        </authorList>
    </citation>
    <scope>NUCLEOTIDE SEQUENCE [LARGE SCALE GENOMIC DNA]</scope>
    <source>
        <strain evidence="3 4">B1</strain>
    </source>
</reference>
<dbReference type="InterPro" id="IPR006221">
    <property type="entry name" value="TrpG/PapA_dom"/>
</dbReference>
<dbReference type="GO" id="GO:0005829">
    <property type="term" value="C:cytosol"/>
    <property type="evidence" value="ECO:0007669"/>
    <property type="project" value="TreeGrafter"/>
</dbReference>
<dbReference type="Gene3D" id="3.40.50.880">
    <property type="match status" value="1"/>
</dbReference>
<dbReference type="PRINTS" id="PR00096">
    <property type="entry name" value="GATASE"/>
</dbReference>
<proteinExistence type="predicted"/>
<dbReference type="GO" id="GO:0046820">
    <property type="term" value="F:4-amino-4-deoxychorismate synthase activity"/>
    <property type="evidence" value="ECO:0007669"/>
    <property type="project" value="TreeGrafter"/>
</dbReference>
<feature type="domain" description="Glutamine amidotransferase" evidence="2">
    <location>
        <begin position="3"/>
        <end position="185"/>
    </location>
</feature>
<protein>
    <submittedName>
        <fullName evidence="3">Anthranilate synthase component II</fullName>
    </submittedName>
</protein>
<dbReference type="PROSITE" id="PS51273">
    <property type="entry name" value="GATASE_TYPE_1"/>
    <property type="match status" value="1"/>
</dbReference>
<dbReference type="SUPFAM" id="SSF52317">
    <property type="entry name" value="Class I glutamine amidotransferase-like"/>
    <property type="match status" value="1"/>
</dbReference>
<accession>A0A172Y445</accession>
<dbReference type="OrthoDB" id="9803598at2"/>
<dbReference type="InterPro" id="IPR017926">
    <property type="entry name" value="GATASE"/>
</dbReference>
<evidence type="ECO:0000259" key="2">
    <source>
        <dbReference type="Pfam" id="PF00117"/>
    </source>
</evidence>
<dbReference type="PRINTS" id="PR00097">
    <property type="entry name" value="ANTSNTHASEII"/>
</dbReference>
<keyword evidence="1" id="KW-0315">Glutamine amidotransferase</keyword>
<dbReference type="Pfam" id="PF00117">
    <property type="entry name" value="GATase"/>
    <property type="match status" value="1"/>
</dbReference>
<sequence>MILVVDNYDSFTYNLVHYLAELGAQTHVVRNDDLTVEEAWALKPEAVLLSPGPCAPDQAGICLSLIETAAETMPILGVCLGHQSIGQAFGGEVVRAKTLMHGKTSPILHEGRGVFGGLPSPFTATRYHSLAVRRATLPDALEVTAWTEDGEIMGLSHRTRPIHGVQFHPESIATEHGHEMIANFLDLAGVKRHSSLKNLASV</sequence>
<gene>
    <name evidence="3" type="ORF">DA69_03985</name>
</gene>
<dbReference type="STRING" id="588932.DA69_03985"/>
<name>A0A172Y445_9CAUL</name>
<evidence type="ECO:0000313" key="3">
    <source>
        <dbReference type="EMBL" id="ANF53980.1"/>
    </source>
</evidence>
<organism evidence="3 4">
    <name type="scientific">Brevundimonas naejangsanensis</name>
    <dbReference type="NCBI Taxonomy" id="588932"/>
    <lineage>
        <taxon>Bacteria</taxon>
        <taxon>Pseudomonadati</taxon>
        <taxon>Pseudomonadota</taxon>
        <taxon>Alphaproteobacteria</taxon>
        <taxon>Caulobacterales</taxon>
        <taxon>Caulobacteraceae</taxon>
        <taxon>Brevundimonas</taxon>
    </lineage>
</organism>
<dbReference type="InterPro" id="IPR029062">
    <property type="entry name" value="Class_I_gatase-like"/>
</dbReference>
<dbReference type="InterPro" id="IPR050472">
    <property type="entry name" value="Anth_synth/Amidotransfase"/>
</dbReference>
<dbReference type="AlphaFoldDB" id="A0A172Y445"/>
<dbReference type="KEGG" id="bne:DA69_03985"/>
<dbReference type="CDD" id="cd01743">
    <property type="entry name" value="GATase1_Anthranilate_Synthase"/>
    <property type="match status" value="1"/>
</dbReference>
<dbReference type="eggNOG" id="COG0512">
    <property type="taxonomic scope" value="Bacteria"/>
</dbReference>
<dbReference type="EMBL" id="CP015614">
    <property type="protein sequence ID" value="ANF53980.1"/>
    <property type="molecule type" value="Genomic_DNA"/>
</dbReference>
<dbReference type="Proteomes" id="UP000077603">
    <property type="component" value="Chromosome"/>
</dbReference>
<dbReference type="PANTHER" id="PTHR43418:SF4">
    <property type="entry name" value="MULTIFUNCTIONAL TRYPTOPHAN BIOSYNTHESIS PROTEIN"/>
    <property type="match status" value="1"/>
</dbReference>
<dbReference type="GO" id="GO:0000162">
    <property type="term" value="P:L-tryptophan biosynthetic process"/>
    <property type="evidence" value="ECO:0007669"/>
    <property type="project" value="TreeGrafter"/>
</dbReference>
<evidence type="ECO:0000256" key="1">
    <source>
        <dbReference type="ARBA" id="ARBA00022962"/>
    </source>
</evidence>
<keyword evidence="4" id="KW-1185">Reference proteome</keyword>
<dbReference type="NCBIfam" id="TIGR00566">
    <property type="entry name" value="trpG_papA"/>
    <property type="match status" value="1"/>
</dbReference>
<dbReference type="PANTHER" id="PTHR43418">
    <property type="entry name" value="MULTIFUNCTIONAL TRYPTOPHAN BIOSYNTHESIS PROTEIN-RELATED"/>
    <property type="match status" value="1"/>
</dbReference>
<dbReference type="RefSeq" id="WP_025977355.1">
    <property type="nucleotide sequence ID" value="NZ_CP015614.1"/>
</dbReference>
<dbReference type="GO" id="GO:0004049">
    <property type="term" value="F:anthranilate synthase activity"/>
    <property type="evidence" value="ECO:0007669"/>
    <property type="project" value="TreeGrafter"/>
</dbReference>
<dbReference type="PRINTS" id="PR00099">
    <property type="entry name" value="CPSGATASE"/>
</dbReference>
<dbReference type="GO" id="GO:0046654">
    <property type="term" value="P:tetrahydrofolate biosynthetic process"/>
    <property type="evidence" value="ECO:0007669"/>
    <property type="project" value="TreeGrafter"/>
</dbReference>
<evidence type="ECO:0000313" key="4">
    <source>
        <dbReference type="Proteomes" id="UP000077603"/>
    </source>
</evidence>
<dbReference type="FunFam" id="3.40.50.880:FF:000003">
    <property type="entry name" value="Anthranilate synthase component II"/>
    <property type="match status" value="1"/>
</dbReference>